<dbReference type="Proteomes" id="UP000265200">
    <property type="component" value="Chromosome 10"/>
</dbReference>
<dbReference type="Gene3D" id="3.30.70.1820">
    <property type="entry name" value="L1 transposable element, RRM domain"/>
    <property type="match status" value="1"/>
</dbReference>
<evidence type="ECO:0000256" key="1">
    <source>
        <dbReference type="SAM" id="Coils"/>
    </source>
</evidence>
<name>A0A3P9IKI4_ORYLA</name>
<reference evidence="3 4" key="2">
    <citation type="submission" date="2017-04" db="EMBL/GenBank/DDBJ databases">
        <title>CpG methylation of centromeres and impact of large insertions on vertebrate speciation.</title>
        <authorList>
            <person name="Ichikawa K."/>
            <person name="Yoshimura J."/>
            <person name="Morishita S."/>
        </authorList>
    </citation>
    <scope>NUCLEOTIDE SEQUENCE</scope>
    <source>
        <strain evidence="3 4">HSOK</strain>
    </source>
</reference>
<dbReference type="PANTHER" id="PTHR11505">
    <property type="entry name" value="L1 TRANSPOSABLE ELEMENT-RELATED"/>
    <property type="match status" value="1"/>
</dbReference>
<dbReference type="Ensembl" id="ENSORLT00015036072.1">
    <property type="protein sequence ID" value="ENSORLP00015020592.1"/>
    <property type="gene ID" value="ENSORLG00015021736.1"/>
</dbReference>
<feature type="compositionally biased region" description="Polar residues" evidence="2">
    <location>
        <begin position="37"/>
        <end position="53"/>
    </location>
</feature>
<evidence type="ECO:0000256" key="2">
    <source>
        <dbReference type="SAM" id="MobiDB-lite"/>
    </source>
</evidence>
<sequence length="320" mass="36469">MSFLLLGFIPGHPQTKQKDYNWETHHGQLHSVRKMPKNQSRQADSQEANASNQREVLDAISALREELMTTMANTAKTHSDQLVELQGSLEKIECKIQDTTGRVTDLETAAAAHSDSIHAMQADMGEMKKELAFLRDRCEDLETRSRRCNLRIMGVKEGREDGSLTTQFVEELLAESLKLTSVPLLDRAHRSLRSKPSDGNAPPRAFVIKCHYFREKESILKKAAELKTITTKNGDRITILPDYTQTVSKQRAAFGEVRSLLRGLHRVRYGLLFPATLRITTPEGEEFRFKCPLEAKKFVTTKLKQKSKNKRVKHKIHNYT</sequence>
<reference evidence="3" key="3">
    <citation type="submission" date="2025-08" db="UniProtKB">
        <authorList>
            <consortium name="Ensembl"/>
        </authorList>
    </citation>
    <scope>IDENTIFICATION</scope>
    <source>
        <strain evidence="3">HSOK</strain>
    </source>
</reference>
<dbReference type="InterPro" id="IPR004244">
    <property type="entry name" value="Transposase_22"/>
</dbReference>
<reference key="1">
    <citation type="journal article" date="2007" name="Nature">
        <title>The medaka draft genome and insights into vertebrate genome evolution.</title>
        <authorList>
            <person name="Kasahara M."/>
            <person name="Naruse K."/>
            <person name="Sasaki S."/>
            <person name="Nakatani Y."/>
            <person name="Qu W."/>
            <person name="Ahsan B."/>
            <person name="Yamada T."/>
            <person name="Nagayasu Y."/>
            <person name="Doi K."/>
            <person name="Kasai Y."/>
            <person name="Jindo T."/>
            <person name="Kobayashi D."/>
            <person name="Shimada A."/>
            <person name="Toyoda A."/>
            <person name="Kuroki Y."/>
            <person name="Fujiyama A."/>
            <person name="Sasaki T."/>
            <person name="Shimizu A."/>
            <person name="Asakawa S."/>
            <person name="Shimizu N."/>
            <person name="Hashimoto S."/>
            <person name="Yang J."/>
            <person name="Lee Y."/>
            <person name="Matsushima K."/>
            <person name="Sugano S."/>
            <person name="Sakaizumi M."/>
            <person name="Narita T."/>
            <person name="Ohishi K."/>
            <person name="Haga S."/>
            <person name="Ohta F."/>
            <person name="Nomoto H."/>
            <person name="Nogata K."/>
            <person name="Morishita T."/>
            <person name="Endo T."/>
            <person name="Shin-I T."/>
            <person name="Takeda H."/>
            <person name="Morishita S."/>
            <person name="Kohara Y."/>
        </authorList>
    </citation>
    <scope>NUCLEOTIDE SEQUENCE [LARGE SCALE GENOMIC DNA]</scope>
    <source>
        <strain>Hd-rR</strain>
    </source>
</reference>
<reference evidence="3" key="4">
    <citation type="submission" date="2025-09" db="UniProtKB">
        <authorList>
            <consortium name="Ensembl"/>
        </authorList>
    </citation>
    <scope>IDENTIFICATION</scope>
    <source>
        <strain evidence="3">HSOK</strain>
    </source>
</reference>
<accession>A0A3P9IKI4</accession>
<evidence type="ECO:0000313" key="3">
    <source>
        <dbReference type="Ensembl" id="ENSORLP00015020592.1"/>
    </source>
</evidence>
<organism evidence="3 4">
    <name type="scientific">Oryzias latipes</name>
    <name type="common">Japanese rice fish</name>
    <name type="synonym">Japanese killifish</name>
    <dbReference type="NCBI Taxonomy" id="8090"/>
    <lineage>
        <taxon>Eukaryota</taxon>
        <taxon>Metazoa</taxon>
        <taxon>Chordata</taxon>
        <taxon>Craniata</taxon>
        <taxon>Vertebrata</taxon>
        <taxon>Euteleostomi</taxon>
        <taxon>Actinopterygii</taxon>
        <taxon>Neopterygii</taxon>
        <taxon>Teleostei</taxon>
        <taxon>Neoteleostei</taxon>
        <taxon>Acanthomorphata</taxon>
        <taxon>Ovalentaria</taxon>
        <taxon>Atherinomorphae</taxon>
        <taxon>Beloniformes</taxon>
        <taxon>Adrianichthyidae</taxon>
        <taxon>Oryziinae</taxon>
        <taxon>Oryzias</taxon>
    </lineage>
</organism>
<dbReference type="AlphaFoldDB" id="A0A3P9IKI4"/>
<feature type="coiled-coil region" evidence="1">
    <location>
        <begin position="89"/>
        <end position="144"/>
    </location>
</feature>
<evidence type="ECO:0000313" key="4">
    <source>
        <dbReference type="Proteomes" id="UP000265200"/>
    </source>
</evidence>
<protein>
    <recommendedName>
        <fullName evidence="5">L1 transposable element RRM domain-containing protein</fullName>
    </recommendedName>
</protein>
<proteinExistence type="predicted"/>
<keyword evidence="1" id="KW-0175">Coiled coil</keyword>
<feature type="compositionally biased region" description="Basic residues" evidence="2">
    <location>
        <begin position="27"/>
        <end position="36"/>
    </location>
</feature>
<feature type="region of interest" description="Disordered" evidence="2">
    <location>
        <begin position="27"/>
        <end position="53"/>
    </location>
</feature>
<evidence type="ECO:0008006" key="5">
    <source>
        <dbReference type="Google" id="ProtNLM"/>
    </source>
</evidence>